<feature type="region of interest" description="Disordered" evidence="1">
    <location>
        <begin position="184"/>
        <end position="219"/>
    </location>
</feature>
<gene>
    <name evidence="2" type="ORF">SNEC2469_LOCUS1747</name>
</gene>
<keyword evidence="3" id="KW-1185">Reference proteome</keyword>
<name>A0A812JFC9_9DINO</name>
<reference evidence="2" key="1">
    <citation type="submission" date="2021-02" db="EMBL/GenBank/DDBJ databases">
        <authorList>
            <person name="Dougan E. K."/>
            <person name="Rhodes N."/>
            <person name="Thang M."/>
            <person name="Chan C."/>
        </authorList>
    </citation>
    <scope>NUCLEOTIDE SEQUENCE</scope>
</reference>
<proteinExistence type="predicted"/>
<evidence type="ECO:0000313" key="3">
    <source>
        <dbReference type="Proteomes" id="UP000601435"/>
    </source>
</evidence>
<organism evidence="2 3">
    <name type="scientific">Symbiodinium necroappetens</name>
    <dbReference type="NCBI Taxonomy" id="1628268"/>
    <lineage>
        <taxon>Eukaryota</taxon>
        <taxon>Sar</taxon>
        <taxon>Alveolata</taxon>
        <taxon>Dinophyceae</taxon>
        <taxon>Suessiales</taxon>
        <taxon>Symbiodiniaceae</taxon>
        <taxon>Symbiodinium</taxon>
    </lineage>
</organism>
<dbReference type="AlphaFoldDB" id="A0A812JFC9"/>
<accession>A0A812JFC9</accession>
<dbReference type="OrthoDB" id="417602at2759"/>
<dbReference type="Proteomes" id="UP000601435">
    <property type="component" value="Unassembled WGS sequence"/>
</dbReference>
<protein>
    <submittedName>
        <fullName evidence="2">Uncharacterized protein</fullName>
    </submittedName>
</protein>
<dbReference type="EMBL" id="CAJNJA010006098">
    <property type="protein sequence ID" value="CAE7205441.1"/>
    <property type="molecule type" value="Genomic_DNA"/>
</dbReference>
<feature type="compositionally biased region" description="Low complexity" evidence="1">
    <location>
        <begin position="205"/>
        <end position="216"/>
    </location>
</feature>
<evidence type="ECO:0000313" key="2">
    <source>
        <dbReference type="EMBL" id="CAE7205441.1"/>
    </source>
</evidence>
<sequence length="264" mass="28269">MPAKSNLVGLGLLSTTHSHHSPPTYTASFVPNGPLSVLSGRGDRLQSRVCLLRPGAKSSDRRPCRRLAGWRRHPTGRPGSLATHDYNDKALRPAEKPLGGGEAAILNVLVFELASVMEARSREEDVRPMQQVLPGLPVQELRSAIQPFAHHQPPPESRRSREAADVLSPHGSLNAQNMLGSTTSSRAAGAVQAPKQVPHSRRASAEAAPGGSPGKATAASAEVQDLFPFYLDDKLLEMMKPSGPNCSDPMPLSKTCTCIMIILF</sequence>
<comment type="caution">
    <text evidence="2">The sequence shown here is derived from an EMBL/GenBank/DDBJ whole genome shotgun (WGS) entry which is preliminary data.</text>
</comment>
<evidence type="ECO:0000256" key="1">
    <source>
        <dbReference type="SAM" id="MobiDB-lite"/>
    </source>
</evidence>